<dbReference type="AlphaFoldDB" id="A0A3B0X5Y8"/>
<gene>
    <name evidence="1" type="ORF">MNBD_GAMMA11-3045</name>
</gene>
<reference evidence="1" key="1">
    <citation type="submission" date="2018-06" db="EMBL/GenBank/DDBJ databases">
        <authorList>
            <person name="Zhirakovskaya E."/>
        </authorList>
    </citation>
    <scope>NUCLEOTIDE SEQUENCE</scope>
</reference>
<dbReference type="EMBL" id="UOFG01000193">
    <property type="protein sequence ID" value="VAW63141.1"/>
    <property type="molecule type" value="Genomic_DNA"/>
</dbReference>
<accession>A0A3B0X5Y8</accession>
<sequence>NRYELYHELLYDAQEETGEKREETVKRLMQSYVSSIEKILHRYPYNWFNFYDYWGDRQ</sequence>
<proteinExistence type="predicted"/>
<feature type="non-terminal residue" evidence="1">
    <location>
        <position position="1"/>
    </location>
</feature>
<evidence type="ECO:0000313" key="1">
    <source>
        <dbReference type="EMBL" id="VAW63141.1"/>
    </source>
</evidence>
<name>A0A3B0X5Y8_9ZZZZ</name>
<protein>
    <recommendedName>
        <fullName evidence="2">Lipid A biosynthesis lauroyl acyltransferase</fullName>
    </recommendedName>
</protein>
<organism evidence="1">
    <name type="scientific">hydrothermal vent metagenome</name>
    <dbReference type="NCBI Taxonomy" id="652676"/>
    <lineage>
        <taxon>unclassified sequences</taxon>
        <taxon>metagenomes</taxon>
        <taxon>ecological metagenomes</taxon>
    </lineage>
</organism>
<evidence type="ECO:0008006" key="2">
    <source>
        <dbReference type="Google" id="ProtNLM"/>
    </source>
</evidence>